<dbReference type="Gene3D" id="1.10.472.80">
    <property type="entry name" value="Ypt/Rab-GAP domain of gyp1p, domain 3"/>
    <property type="match status" value="1"/>
</dbReference>
<dbReference type="InterPro" id="IPR050302">
    <property type="entry name" value="Rab_GAP_TBC_domain"/>
</dbReference>
<dbReference type="SUPFAM" id="SSF47923">
    <property type="entry name" value="Ypt/Rab-GAP domain of gyp1p"/>
    <property type="match status" value="1"/>
</dbReference>
<sequence length="394" mass="44373">MDEFLSSARSGRRFAIVGPGGSNGFGSNSAIVVESGSRNSDGSGCAGGGSGGPVFFKEVSSRMANLSSATTSGATSSSRSRSEAVEIIRRREKKWLDMLNNWAKVIAKDYQLVRERCRKGIPDSVRPKVWFHLCGAFYINRDDPDLYRKCMTKVPNERTADEIERDLERQFPHHELFMQPDGHGQQALRRVLRAYAGAFPDVGYCQAMAPLAGALLLHMPESDTFYTVYILFDKYMRGYFRPGLDAVQVDGQILYGLLKRLNQPIYKHLVKYKVEPLHFMVDWFMCLYVRTLPWPTLLRVWMSTSARSFASQSPWSPPCSAPLLNAVACAHSKTPWTACAACRPPPLRAAVLLPAALKLQLSAADFEREHQKQFRLFNLRKLARQQQVQEQQEA</sequence>
<accession>A0A1I8FTA7</accession>
<protein>
    <submittedName>
        <fullName evidence="3">Rab-GAP TBC domain-containing protein</fullName>
    </submittedName>
</protein>
<dbReference type="InterPro" id="IPR000195">
    <property type="entry name" value="Rab-GAP-TBC_dom"/>
</dbReference>
<dbReference type="Proteomes" id="UP000095280">
    <property type="component" value="Unplaced"/>
</dbReference>
<dbReference type="Pfam" id="PF00566">
    <property type="entry name" value="RabGAP-TBC"/>
    <property type="match status" value="1"/>
</dbReference>
<dbReference type="AlphaFoldDB" id="A0A1I8FTA7"/>
<evidence type="ECO:0000259" key="1">
    <source>
        <dbReference type="PROSITE" id="PS50086"/>
    </source>
</evidence>
<dbReference type="FunFam" id="1.10.10.750:FF:000001">
    <property type="entry name" value="TBC1 domain family member 10A"/>
    <property type="match status" value="1"/>
</dbReference>
<proteinExistence type="predicted"/>
<dbReference type="GO" id="GO:0031267">
    <property type="term" value="F:small GTPase binding"/>
    <property type="evidence" value="ECO:0007669"/>
    <property type="project" value="TreeGrafter"/>
</dbReference>
<dbReference type="PANTHER" id="PTHR47219">
    <property type="entry name" value="RAB GTPASE-ACTIVATING PROTEIN 1-LIKE"/>
    <property type="match status" value="1"/>
</dbReference>
<dbReference type="InterPro" id="IPR035969">
    <property type="entry name" value="Rab-GAP_TBC_sf"/>
</dbReference>
<evidence type="ECO:0000313" key="2">
    <source>
        <dbReference type="Proteomes" id="UP000095280"/>
    </source>
</evidence>
<dbReference type="Gene3D" id="1.10.8.270">
    <property type="entry name" value="putative rabgap domain of human tbc1 domain family member 14 like domains"/>
    <property type="match status" value="1"/>
</dbReference>
<organism evidence="2 3">
    <name type="scientific">Macrostomum lignano</name>
    <dbReference type="NCBI Taxonomy" id="282301"/>
    <lineage>
        <taxon>Eukaryota</taxon>
        <taxon>Metazoa</taxon>
        <taxon>Spiralia</taxon>
        <taxon>Lophotrochozoa</taxon>
        <taxon>Platyhelminthes</taxon>
        <taxon>Rhabditophora</taxon>
        <taxon>Macrostomorpha</taxon>
        <taxon>Macrostomida</taxon>
        <taxon>Macrostomidae</taxon>
        <taxon>Macrostomum</taxon>
    </lineage>
</organism>
<dbReference type="PANTHER" id="PTHR47219:SF4">
    <property type="entry name" value="TBC1 DOMAIN FAMILY MEMBER 10A"/>
    <property type="match status" value="1"/>
</dbReference>
<reference evidence="3" key="1">
    <citation type="submission" date="2016-11" db="UniProtKB">
        <authorList>
            <consortium name="WormBaseParasite"/>
        </authorList>
    </citation>
    <scope>IDENTIFICATION</scope>
</reference>
<dbReference type="Gene3D" id="1.10.10.750">
    <property type="entry name" value="Ypt/Rab-GAP domain of gyp1p, domain 1"/>
    <property type="match status" value="1"/>
</dbReference>
<keyword evidence="2" id="KW-1185">Reference proteome</keyword>
<dbReference type="PROSITE" id="PS50086">
    <property type="entry name" value="TBC_RABGAP"/>
    <property type="match status" value="1"/>
</dbReference>
<name>A0A1I8FTA7_9PLAT</name>
<evidence type="ECO:0000313" key="3">
    <source>
        <dbReference type="WBParaSite" id="maker-unitig_5285-snap-gene-0.2-mRNA-1"/>
    </source>
</evidence>
<dbReference type="SMART" id="SM00164">
    <property type="entry name" value="TBC"/>
    <property type="match status" value="1"/>
</dbReference>
<feature type="domain" description="Rab-GAP TBC" evidence="1">
    <location>
        <begin position="120"/>
        <end position="308"/>
    </location>
</feature>
<dbReference type="WBParaSite" id="maker-unitig_5285-snap-gene-0.2-mRNA-1">
    <property type="protein sequence ID" value="maker-unitig_5285-snap-gene-0.2-mRNA-1"/>
    <property type="gene ID" value="maker-unitig_5285-snap-gene-0.2"/>
</dbReference>
<dbReference type="GO" id="GO:0005096">
    <property type="term" value="F:GTPase activator activity"/>
    <property type="evidence" value="ECO:0007669"/>
    <property type="project" value="TreeGrafter"/>
</dbReference>